<gene>
    <name evidence="1" type="ORF">OIU85_022527</name>
</gene>
<dbReference type="Proteomes" id="UP001151529">
    <property type="component" value="Chromosome 11"/>
</dbReference>
<dbReference type="AlphaFoldDB" id="A0A9Q0Z7X8"/>
<evidence type="ECO:0000313" key="2">
    <source>
        <dbReference type="Proteomes" id="UP001151529"/>
    </source>
</evidence>
<name>A0A9Q0Z7X8_SALVM</name>
<sequence length="118" mass="12805">MDELRLADTVGVILHVIVPIGITSLAVPRAHYSIEITHDPPRDRGVMGLLGDQISPNGCTLSRSVQPIHKCCPENAAIFKTLDVTRDPLGGCVNYGHSDLLRVPTYQYSAKVVMLDIG</sequence>
<reference evidence="1" key="2">
    <citation type="journal article" date="2023" name="Int. J. Mol. Sci.">
        <title>De Novo Assembly and Annotation of 11 Diverse Shrub Willow (Salix) Genomes Reveals Novel Gene Organization in Sex-Linked Regions.</title>
        <authorList>
            <person name="Hyden B."/>
            <person name="Feng K."/>
            <person name="Yates T.B."/>
            <person name="Jawdy S."/>
            <person name="Cereghino C."/>
            <person name="Smart L.B."/>
            <person name="Muchero W."/>
        </authorList>
    </citation>
    <scope>NUCLEOTIDE SEQUENCE [LARGE SCALE GENOMIC DNA]</scope>
    <source>
        <tissue evidence="1">Shoot tip</tissue>
    </source>
</reference>
<evidence type="ECO:0000313" key="1">
    <source>
        <dbReference type="EMBL" id="KAJ6724617.1"/>
    </source>
</evidence>
<proteinExistence type="predicted"/>
<protein>
    <submittedName>
        <fullName evidence="1">Uncharacterized protein</fullName>
    </submittedName>
</protein>
<comment type="caution">
    <text evidence="1">The sequence shown here is derived from an EMBL/GenBank/DDBJ whole genome shotgun (WGS) entry which is preliminary data.</text>
</comment>
<reference evidence="1" key="1">
    <citation type="submission" date="2022-11" db="EMBL/GenBank/DDBJ databases">
        <authorList>
            <person name="Hyden B.L."/>
            <person name="Feng K."/>
            <person name="Yates T."/>
            <person name="Jawdy S."/>
            <person name="Smart L.B."/>
            <person name="Muchero W."/>
        </authorList>
    </citation>
    <scope>NUCLEOTIDE SEQUENCE</scope>
    <source>
        <tissue evidence="1">Shoot tip</tissue>
    </source>
</reference>
<dbReference type="EMBL" id="JAPFFL010000005">
    <property type="protein sequence ID" value="KAJ6724617.1"/>
    <property type="molecule type" value="Genomic_DNA"/>
</dbReference>
<accession>A0A9Q0Z7X8</accession>
<keyword evidence="2" id="KW-1185">Reference proteome</keyword>
<organism evidence="1 2">
    <name type="scientific">Salix viminalis</name>
    <name type="common">Common osier</name>
    <name type="synonym">Basket willow</name>
    <dbReference type="NCBI Taxonomy" id="40686"/>
    <lineage>
        <taxon>Eukaryota</taxon>
        <taxon>Viridiplantae</taxon>
        <taxon>Streptophyta</taxon>
        <taxon>Embryophyta</taxon>
        <taxon>Tracheophyta</taxon>
        <taxon>Spermatophyta</taxon>
        <taxon>Magnoliopsida</taxon>
        <taxon>eudicotyledons</taxon>
        <taxon>Gunneridae</taxon>
        <taxon>Pentapetalae</taxon>
        <taxon>rosids</taxon>
        <taxon>fabids</taxon>
        <taxon>Malpighiales</taxon>
        <taxon>Salicaceae</taxon>
        <taxon>Saliceae</taxon>
        <taxon>Salix</taxon>
    </lineage>
</organism>